<dbReference type="GO" id="GO:0046983">
    <property type="term" value="F:protein dimerization activity"/>
    <property type="evidence" value="ECO:0007669"/>
    <property type="project" value="InterPro"/>
</dbReference>
<accession>A0A8S2QTH4</accession>
<dbReference type="AlphaFoldDB" id="A0A8S2QTH4"/>
<dbReference type="EMBL" id="CAJOBA010041731">
    <property type="protein sequence ID" value="CAF4119842.1"/>
    <property type="molecule type" value="Genomic_DNA"/>
</dbReference>
<evidence type="ECO:0000259" key="2">
    <source>
        <dbReference type="PROSITE" id="PS51164"/>
    </source>
</evidence>
<dbReference type="SUPFAM" id="SSF53098">
    <property type="entry name" value="Ribonuclease H-like"/>
    <property type="match status" value="1"/>
</dbReference>
<dbReference type="GO" id="GO:0005576">
    <property type="term" value="C:extracellular region"/>
    <property type="evidence" value="ECO:0007669"/>
    <property type="project" value="InterPro"/>
</dbReference>
<evidence type="ECO:0000313" key="3">
    <source>
        <dbReference type="EMBL" id="CAF1311763.1"/>
    </source>
</evidence>
<evidence type="ECO:0000313" key="5">
    <source>
        <dbReference type="Proteomes" id="UP000682733"/>
    </source>
</evidence>
<sequence>GNILTWWKDRSIIYKQLSRLALSLLAISASSATAERIFSGTGRILEAKRQLLSPESVDSLIKLYICIVLARLRFRVRVRGPRTCKQGLTCFKRSKYYAQCIGKEMAAVATIPIQYIALGGRCGGEKDTREPLICAIGTYCFIQNENYGECRTSCPSNWYCQKQTLPEWAPCGGETYVGLTKCKESLQCYAHSKWYSECRSECPEGWKC</sequence>
<dbReference type="Pfam" id="PF05699">
    <property type="entry name" value="Dimer_Tnp_hAT"/>
    <property type="match status" value="1"/>
</dbReference>
<protein>
    <recommendedName>
        <fullName evidence="2">CBM1 domain-containing protein</fullName>
    </recommendedName>
</protein>
<name>A0A8S2QTH4_9BILA</name>
<dbReference type="SUPFAM" id="SSF57180">
    <property type="entry name" value="Cellulose-binding domain"/>
    <property type="match status" value="1"/>
</dbReference>
<proteinExistence type="predicted"/>
<dbReference type="InterPro" id="IPR008906">
    <property type="entry name" value="HATC_C_dom"/>
</dbReference>
<keyword evidence="1" id="KW-0732">Signal</keyword>
<dbReference type="PROSITE" id="PS51164">
    <property type="entry name" value="CBM1_2"/>
    <property type="match status" value="1"/>
</dbReference>
<dbReference type="PANTHER" id="PTHR47611">
    <property type="entry name" value="HAT DIMERISATION DOMAIN, C-TERMINAL"/>
    <property type="match status" value="1"/>
</dbReference>
<feature type="domain" description="CBM1" evidence="2">
    <location>
        <begin position="163"/>
        <end position="199"/>
    </location>
</feature>
<reference evidence="4" key="1">
    <citation type="submission" date="2021-02" db="EMBL/GenBank/DDBJ databases">
        <authorList>
            <person name="Nowell W R."/>
        </authorList>
    </citation>
    <scope>NUCLEOTIDE SEQUENCE</scope>
</reference>
<evidence type="ECO:0000313" key="4">
    <source>
        <dbReference type="EMBL" id="CAF4119842.1"/>
    </source>
</evidence>
<dbReference type="PANTHER" id="PTHR47611:SF1">
    <property type="entry name" value="CCHC-TYPE DOMAIN-CONTAINING PROTEIN"/>
    <property type="match status" value="1"/>
</dbReference>
<comment type="caution">
    <text evidence="4">The sequence shown here is derived from an EMBL/GenBank/DDBJ whole genome shotgun (WGS) entry which is preliminary data.</text>
</comment>
<dbReference type="GO" id="GO:0005975">
    <property type="term" value="P:carbohydrate metabolic process"/>
    <property type="evidence" value="ECO:0007669"/>
    <property type="project" value="InterPro"/>
</dbReference>
<feature type="non-terminal residue" evidence="4">
    <location>
        <position position="1"/>
    </location>
</feature>
<dbReference type="InterPro" id="IPR000254">
    <property type="entry name" value="CBD"/>
</dbReference>
<gene>
    <name evidence="3" type="ORF">OVA965_LOCUS29016</name>
    <name evidence="4" type="ORF">TMI583_LOCUS29777</name>
</gene>
<dbReference type="EMBL" id="CAJNOK010020148">
    <property type="protein sequence ID" value="CAF1311763.1"/>
    <property type="molecule type" value="Genomic_DNA"/>
</dbReference>
<organism evidence="4 5">
    <name type="scientific">Didymodactylos carnosus</name>
    <dbReference type="NCBI Taxonomy" id="1234261"/>
    <lineage>
        <taxon>Eukaryota</taxon>
        <taxon>Metazoa</taxon>
        <taxon>Spiralia</taxon>
        <taxon>Gnathifera</taxon>
        <taxon>Rotifera</taxon>
        <taxon>Eurotatoria</taxon>
        <taxon>Bdelloidea</taxon>
        <taxon>Philodinida</taxon>
        <taxon>Philodinidae</taxon>
        <taxon>Didymodactylos</taxon>
    </lineage>
</organism>
<dbReference type="Proteomes" id="UP000677228">
    <property type="component" value="Unassembled WGS sequence"/>
</dbReference>
<dbReference type="Pfam" id="PF00734">
    <property type="entry name" value="CBM_1"/>
    <property type="match status" value="1"/>
</dbReference>
<dbReference type="SMART" id="SM00236">
    <property type="entry name" value="fCBD"/>
    <property type="match status" value="3"/>
</dbReference>
<dbReference type="Proteomes" id="UP000682733">
    <property type="component" value="Unassembled WGS sequence"/>
</dbReference>
<evidence type="ECO:0000256" key="1">
    <source>
        <dbReference type="ARBA" id="ARBA00022729"/>
    </source>
</evidence>
<dbReference type="InterPro" id="IPR035971">
    <property type="entry name" value="CBD_sf"/>
</dbReference>
<dbReference type="GO" id="GO:0030248">
    <property type="term" value="F:cellulose binding"/>
    <property type="evidence" value="ECO:0007669"/>
    <property type="project" value="InterPro"/>
</dbReference>
<dbReference type="InterPro" id="IPR012337">
    <property type="entry name" value="RNaseH-like_sf"/>
</dbReference>